<feature type="transmembrane region" description="Helical" evidence="7">
    <location>
        <begin position="245"/>
        <end position="269"/>
    </location>
</feature>
<comment type="similarity">
    <text evidence="5">Belongs to the SAT4 family.</text>
</comment>
<dbReference type="STRING" id="694270.A0A395T7F0"/>
<comment type="subcellular location">
    <subcellularLocation>
        <location evidence="1">Membrane</location>
        <topology evidence="1">Multi-pass membrane protein</topology>
    </subcellularLocation>
</comment>
<evidence type="ECO:0000256" key="7">
    <source>
        <dbReference type="SAM" id="Phobius"/>
    </source>
</evidence>
<dbReference type="EMBL" id="PXOG01000025">
    <property type="protein sequence ID" value="RGP80674.1"/>
    <property type="molecule type" value="Genomic_DNA"/>
</dbReference>
<feature type="domain" description="Rhodopsin" evidence="9">
    <location>
        <begin position="103"/>
        <end position="343"/>
    </location>
</feature>
<feature type="signal peptide" evidence="8">
    <location>
        <begin position="1"/>
        <end position="19"/>
    </location>
</feature>
<name>A0A395T7F0_9HYPO</name>
<evidence type="ECO:0000256" key="3">
    <source>
        <dbReference type="ARBA" id="ARBA00022989"/>
    </source>
</evidence>
<accession>A0A395T7F0</accession>
<evidence type="ECO:0000256" key="5">
    <source>
        <dbReference type="ARBA" id="ARBA00038359"/>
    </source>
</evidence>
<dbReference type="AlphaFoldDB" id="A0A395T7F0"/>
<keyword evidence="8" id="KW-0732">Signal</keyword>
<reference evidence="10 11" key="1">
    <citation type="journal article" date="2018" name="PLoS Pathog.">
        <title>Evolution of structural diversity of trichothecenes, a family of toxins produced by plant pathogenic and entomopathogenic fungi.</title>
        <authorList>
            <person name="Proctor R.H."/>
            <person name="McCormick S.P."/>
            <person name="Kim H.S."/>
            <person name="Cardoza R.E."/>
            <person name="Stanley A.M."/>
            <person name="Lindo L."/>
            <person name="Kelly A."/>
            <person name="Brown D.W."/>
            <person name="Lee T."/>
            <person name="Vaughan M.M."/>
            <person name="Alexander N.J."/>
            <person name="Busman M."/>
            <person name="Gutierrez S."/>
        </authorList>
    </citation>
    <scope>NUCLEOTIDE SEQUENCE [LARGE SCALE GENOMIC DNA]</scope>
    <source>
        <strain evidence="10 11">NRRL 20695</strain>
    </source>
</reference>
<feature type="chain" id="PRO_5017426432" description="Rhodopsin domain-containing protein" evidence="8">
    <location>
        <begin position="20"/>
        <end position="424"/>
    </location>
</feature>
<dbReference type="PANTHER" id="PTHR33048">
    <property type="entry name" value="PTH11-LIKE INTEGRAL MEMBRANE PROTEIN (AFU_ORTHOLOGUE AFUA_5G11245)"/>
    <property type="match status" value="1"/>
</dbReference>
<protein>
    <recommendedName>
        <fullName evidence="9">Rhodopsin domain-containing protein</fullName>
    </recommendedName>
</protein>
<gene>
    <name evidence="10" type="ORF">FLONG3_1149</name>
</gene>
<organism evidence="10 11">
    <name type="scientific">Fusarium longipes</name>
    <dbReference type="NCBI Taxonomy" id="694270"/>
    <lineage>
        <taxon>Eukaryota</taxon>
        <taxon>Fungi</taxon>
        <taxon>Dikarya</taxon>
        <taxon>Ascomycota</taxon>
        <taxon>Pezizomycotina</taxon>
        <taxon>Sordariomycetes</taxon>
        <taxon>Hypocreomycetidae</taxon>
        <taxon>Hypocreales</taxon>
        <taxon>Nectriaceae</taxon>
        <taxon>Fusarium</taxon>
    </lineage>
</organism>
<evidence type="ECO:0000256" key="4">
    <source>
        <dbReference type="ARBA" id="ARBA00023136"/>
    </source>
</evidence>
<keyword evidence="2 7" id="KW-0812">Transmembrane</keyword>
<dbReference type="InterPro" id="IPR049326">
    <property type="entry name" value="Rhodopsin_dom_fungi"/>
</dbReference>
<feature type="transmembrane region" description="Helical" evidence="7">
    <location>
        <begin position="198"/>
        <end position="225"/>
    </location>
</feature>
<keyword evidence="4 7" id="KW-0472">Membrane</keyword>
<evidence type="ECO:0000256" key="2">
    <source>
        <dbReference type="ARBA" id="ARBA00022692"/>
    </source>
</evidence>
<comment type="caution">
    <text evidence="10">The sequence shown here is derived from an EMBL/GenBank/DDBJ whole genome shotgun (WGS) entry which is preliminary data.</text>
</comment>
<evidence type="ECO:0000313" key="10">
    <source>
        <dbReference type="EMBL" id="RGP80674.1"/>
    </source>
</evidence>
<feature type="compositionally biased region" description="Polar residues" evidence="6">
    <location>
        <begin position="353"/>
        <end position="365"/>
    </location>
</feature>
<evidence type="ECO:0000256" key="8">
    <source>
        <dbReference type="SAM" id="SignalP"/>
    </source>
</evidence>
<feature type="transmembrane region" description="Helical" evidence="7">
    <location>
        <begin position="321"/>
        <end position="342"/>
    </location>
</feature>
<dbReference type="InterPro" id="IPR052337">
    <property type="entry name" value="SAT4-like"/>
</dbReference>
<feature type="transmembrane region" description="Helical" evidence="7">
    <location>
        <begin position="119"/>
        <end position="140"/>
    </location>
</feature>
<dbReference type="Pfam" id="PF20684">
    <property type="entry name" value="Fung_rhodopsin"/>
    <property type="match status" value="1"/>
</dbReference>
<evidence type="ECO:0000313" key="11">
    <source>
        <dbReference type="Proteomes" id="UP000266234"/>
    </source>
</evidence>
<dbReference type="Proteomes" id="UP000266234">
    <property type="component" value="Unassembled WGS sequence"/>
</dbReference>
<dbReference type="GO" id="GO:0016020">
    <property type="term" value="C:membrane"/>
    <property type="evidence" value="ECO:0007669"/>
    <property type="project" value="UniProtKB-SubCell"/>
</dbReference>
<sequence length="424" mass="47894">MNLSWLLVAWACLVGRALSVDVASFLAQIPDCAEAVSWTNARQGRRSVSQDRNNTLRLPYADRDPDTLNVTSVACEYPIRDRHQKFDILGIFLVTITGFVVVARLYQKLRFERSLRADDYIIVAAFITCLGNTVSCVFGLSGNGFGRDAWTNTPYTITEFLRYVYIGQTFYATDVFLTKICVLLFYLRIFPVRSVQMIIWATIGVCTLGMVVFIVLAIAQCQPISYFWTGWLKETEGHCIGTNPLAWALAAISIILDFWILAIPVFQLLRLQMKWQRKLAVATMFLVGTFVSVVSIIRLQFLVAFGRSTNPTWDFFETCYWSVIEINVAIWCACMPDLRLLLVKTFPRLNSTNDSKPSFHKSTTSSRKRGVSPHVPSHQTEHTIYKGNSHPEIQGDASSSTAELVEMTRFMNENPGKGVGRNEV</sequence>
<feature type="transmembrane region" description="Helical" evidence="7">
    <location>
        <begin position="281"/>
        <end position="301"/>
    </location>
</feature>
<feature type="transmembrane region" description="Helical" evidence="7">
    <location>
        <begin position="160"/>
        <end position="186"/>
    </location>
</feature>
<evidence type="ECO:0000256" key="1">
    <source>
        <dbReference type="ARBA" id="ARBA00004141"/>
    </source>
</evidence>
<keyword evidence="3 7" id="KW-1133">Transmembrane helix</keyword>
<proteinExistence type="inferred from homology"/>
<evidence type="ECO:0000259" key="9">
    <source>
        <dbReference type="Pfam" id="PF20684"/>
    </source>
</evidence>
<dbReference type="PANTHER" id="PTHR33048:SF143">
    <property type="entry name" value="EXTRACELLULAR MEMBRANE PROTEIN CFEM DOMAIN-CONTAINING PROTEIN-RELATED"/>
    <property type="match status" value="1"/>
</dbReference>
<evidence type="ECO:0000256" key="6">
    <source>
        <dbReference type="SAM" id="MobiDB-lite"/>
    </source>
</evidence>
<dbReference type="OrthoDB" id="2496787at2759"/>
<feature type="region of interest" description="Disordered" evidence="6">
    <location>
        <begin position="353"/>
        <end position="399"/>
    </location>
</feature>
<feature type="transmembrane region" description="Helical" evidence="7">
    <location>
        <begin position="88"/>
        <end position="107"/>
    </location>
</feature>
<keyword evidence="11" id="KW-1185">Reference proteome</keyword>